<protein>
    <recommendedName>
        <fullName evidence="4">Protein GrpE</fullName>
    </recommendedName>
    <alternativeName>
        <fullName evidence="4">HSP-70 cofactor</fullName>
    </alternativeName>
</protein>
<keyword evidence="2 4" id="KW-0346">Stress response</keyword>
<evidence type="ECO:0000313" key="6">
    <source>
        <dbReference type="EMBL" id="QCI23739.1"/>
    </source>
</evidence>
<dbReference type="RefSeq" id="WP_158362419.1">
    <property type="nucleotide sequence ID" value="NZ_CP034864.1"/>
</dbReference>
<evidence type="ECO:0000313" key="7">
    <source>
        <dbReference type="Proteomes" id="UP000298745"/>
    </source>
</evidence>
<dbReference type="Proteomes" id="UP000298745">
    <property type="component" value="Chromosome"/>
</dbReference>
<name>A0A4D6Y3X5_9GAMM</name>
<reference evidence="6 7" key="2">
    <citation type="submission" date="2019-05" db="EMBL/GenBank/DDBJ databases">
        <title>Genome evolution of the obligate endosymbiont Buchnera aphidicola.</title>
        <authorList>
            <person name="Moran N.A."/>
        </authorList>
    </citation>
    <scope>NUCLEOTIDE SEQUENCE [LARGE SCALE GENOMIC DNA]</scope>
    <source>
        <strain evidence="6 7">Msa</strain>
    </source>
</reference>
<dbReference type="Gene3D" id="2.30.22.10">
    <property type="entry name" value="Head domain of nucleotide exchange factor GrpE"/>
    <property type="match status" value="1"/>
</dbReference>
<dbReference type="GO" id="GO:0006457">
    <property type="term" value="P:protein folding"/>
    <property type="evidence" value="ECO:0007669"/>
    <property type="project" value="InterPro"/>
</dbReference>
<dbReference type="SUPFAM" id="SSF58014">
    <property type="entry name" value="Coiled-coil domain of nucleotide exchange factor GrpE"/>
    <property type="match status" value="1"/>
</dbReference>
<dbReference type="Pfam" id="PF01025">
    <property type="entry name" value="GrpE"/>
    <property type="match status" value="1"/>
</dbReference>
<dbReference type="GO" id="GO:0000774">
    <property type="term" value="F:adenyl-nucleotide exchange factor activity"/>
    <property type="evidence" value="ECO:0007669"/>
    <property type="project" value="InterPro"/>
</dbReference>
<dbReference type="EMBL" id="CP034864">
    <property type="protein sequence ID" value="QCI23739.1"/>
    <property type="molecule type" value="Genomic_DNA"/>
</dbReference>
<dbReference type="GO" id="GO:0005737">
    <property type="term" value="C:cytoplasm"/>
    <property type="evidence" value="ECO:0007669"/>
    <property type="project" value="UniProtKB-SubCell"/>
</dbReference>
<evidence type="ECO:0000256" key="2">
    <source>
        <dbReference type="ARBA" id="ARBA00023016"/>
    </source>
</evidence>
<comment type="subunit">
    <text evidence="4">Homodimer.</text>
</comment>
<comment type="subcellular location">
    <subcellularLocation>
        <location evidence="4">Cytoplasm</location>
    </subcellularLocation>
</comment>
<dbReference type="InterPro" id="IPR009012">
    <property type="entry name" value="GrpE_head"/>
</dbReference>
<proteinExistence type="inferred from homology"/>
<dbReference type="InterPro" id="IPR000740">
    <property type="entry name" value="GrpE"/>
</dbReference>
<dbReference type="GO" id="GO:0051087">
    <property type="term" value="F:protein-folding chaperone binding"/>
    <property type="evidence" value="ECO:0007669"/>
    <property type="project" value="InterPro"/>
</dbReference>
<keyword evidence="3 4" id="KW-0143">Chaperone</keyword>
<dbReference type="OrthoDB" id="9789811at2"/>
<dbReference type="PRINTS" id="PR00773">
    <property type="entry name" value="GRPEPROTEIN"/>
</dbReference>
<comment type="similarity">
    <text evidence="1 4">Belongs to the GrpE family.</text>
</comment>
<reference evidence="6 7" key="1">
    <citation type="submission" date="2018-12" db="EMBL/GenBank/DDBJ databases">
        <authorList>
            <person name="Chong R.A."/>
        </authorList>
    </citation>
    <scope>NUCLEOTIDE SEQUENCE [LARGE SCALE GENOMIC DNA]</scope>
    <source>
        <strain evidence="6 7">Msa</strain>
    </source>
</reference>
<dbReference type="GO" id="GO:0042803">
    <property type="term" value="F:protein homodimerization activity"/>
    <property type="evidence" value="ECO:0007669"/>
    <property type="project" value="InterPro"/>
</dbReference>
<dbReference type="Gene3D" id="3.90.20.20">
    <property type="match status" value="1"/>
</dbReference>
<evidence type="ECO:0000256" key="5">
    <source>
        <dbReference type="SAM" id="Coils"/>
    </source>
</evidence>
<dbReference type="AlphaFoldDB" id="A0A4D6Y3X5"/>
<evidence type="ECO:0000256" key="3">
    <source>
        <dbReference type="ARBA" id="ARBA00023186"/>
    </source>
</evidence>
<keyword evidence="5" id="KW-0175">Coiled coil</keyword>
<evidence type="ECO:0000256" key="1">
    <source>
        <dbReference type="ARBA" id="ARBA00009054"/>
    </source>
</evidence>
<evidence type="ECO:0000256" key="4">
    <source>
        <dbReference type="HAMAP-Rule" id="MF_01151"/>
    </source>
</evidence>
<organism evidence="6 7">
    <name type="scientific">Buchnera aphidicola</name>
    <name type="common">Macrosiphoniella sanborni</name>
    <dbReference type="NCBI Taxonomy" id="1241865"/>
    <lineage>
        <taxon>Bacteria</taxon>
        <taxon>Pseudomonadati</taxon>
        <taxon>Pseudomonadota</taxon>
        <taxon>Gammaproteobacteria</taxon>
        <taxon>Enterobacterales</taxon>
        <taxon>Erwiniaceae</taxon>
        <taxon>Buchnera</taxon>
    </lineage>
</organism>
<feature type="coiled-coil region" evidence="5">
    <location>
        <begin position="23"/>
        <end position="50"/>
    </location>
</feature>
<dbReference type="InterPro" id="IPR013805">
    <property type="entry name" value="GrpE_CC"/>
</dbReference>
<comment type="function">
    <text evidence="4">Participates actively in the response to hyperosmotic and heat shock by preventing the aggregation of stress-denatured proteins, in association with DnaK and GrpE. It is the nucleotide exchange factor for DnaK and may function as a thermosensor. Unfolded proteins bind initially to DnaJ; upon interaction with the DnaJ-bound protein, DnaK hydrolyzes its bound ATP, resulting in the formation of a stable complex. GrpE releases ADP from DnaK; ATP binding to DnaK triggers the release of the substrate protein, thus completing the reaction cycle. Several rounds of ATP-dependent interactions between DnaJ, DnaK and GrpE are required for fully efficient folding.</text>
</comment>
<keyword evidence="4" id="KW-0963">Cytoplasm</keyword>
<sequence>MDNKKNQNRTIIEDHKEKINDIIICQNKKIEELKLQLSQNQNKINDIKLRTLAKIENIQKNTLEQINIIKETEIEKFLKTIFPIIETLEDIIISSNSFKKKDQPFIEGIKLTLQSLLNILSKFGLKIEGKKNEVFNSKLHTSIAIESSSNILPNHIISVKKQGFTFNKVLLRKAIVIIAKK</sequence>
<gene>
    <name evidence="4 6" type="primary">grpE</name>
    <name evidence="6" type="ORF">D9V74_00865</name>
</gene>
<dbReference type="SUPFAM" id="SSF51064">
    <property type="entry name" value="Head domain of nucleotide exchange factor GrpE"/>
    <property type="match status" value="1"/>
</dbReference>
<dbReference type="HAMAP" id="MF_01151">
    <property type="entry name" value="GrpE"/>
    <property type="match status" value="1"/>
</dbReference>
<accession>A0A4D6Y3X5</accession>
<dbReference type="CDD" id="cd00446">
    <property type="entry name" value="GrpE"/>
    <property type="match status" value="1"/>
</dbReference>